<proteinExistence type="predicted"/>
<evidence type="ECO:0000259" key="1">
    <source>
        <dbReference type="PROSITE" id="PS51459"/>
    </source>
</evidence>
<organism evidence="2">
    <name type="scientific">uncultured bacterium</name>
    <name type="common">gcode 4</name>
    <dbReference type="NCBI Taxonomy" id="1234023"/>
    <lineage>
        <taxon>Bacteria</taxon>
        <taxon>environmental samples</taxon>
    </lineage>
</organism>
<dbReference type="InterPro" id="IPR003812">
    <property type="entry name" value="Fido"/>
</dbReference>
<accession>K1Z535</accession>
<feature type="domain" description="Fido" evidence="1">
    <location>
        <begin position="59"/>
        <end position="231"/>
    </location>
</feature>
<dbReference type="PANTHER" id="PTHR13504:SF38">
    <property type="entry name" value="FIDO DOMAIN-CONTAINING PROTEIN"/>
    <property type="match status" value="1"/>
</dbReference>
<name>K1Z535_9BACT</name>
<dbReference type="EMBL" id="AMFJ01028880">
    <property type="protein sequence ID" value="EKD44401.1"/>
    <property type="molecule type" value="Genomic_DNA"/>
</dbReference>
<dbReference type="PROSITE" id="PS51459">
    <property type="entry name" value="FIDO"/>
    <property type="match status" value="1"/>
</dbReference>
<dbReference type="SUPFAM" id="SSF140931">
    <property type="entry name" value="Fic-like"/>
    <property type="match status" value="1"/>
</dbReference>
<dbReference type="PANTHER" id="PTHR13504">
    <property type="entry name" value="FIDO DOMAIN-CONTAINING PROTEIN DDB_G0283145"/>
    <property type="match status" value="1"/>
</dbReference>
<dbReference type="Gene3D" id="1.10.3290.10">
    <property type="entry name" value="Fido-like domain"/>
    <property type="match status" value="1"/>
</dbReference>
<reference evidence="2" key="1">
    <citation type="journal article" date="2012" name="Science">
        <title>Fermentation, hydrogen, and sulfur metabolism in multiple uncultivated bacterial phyla.</title>
        <authorList>
            <person name="Wrighton K.C."/>
            <person name="Thomas B.C."/>
            <person name="Sharon I."/>
            <person name="Miller C.S."/>
            <person name="Castelle C.J."/>
            <person name="VerBerkmoes N.C."/>
            <person name="Wilkins M.J."/>
            <person name="Hettich R.L."/>
            <person name="Lipton M.S."/>
            <person name="Williams K.H."/>
            <person name="Long P.E."/>
            <person name="Banfield J.F."/>
        </authorList>
    </citation>
    <scope>NUCLEOTIDE SEQUENCE [LARGE SCALE GENOMIC DNA]</scope>
</reference>
<evidence type="ECO:0000313" key="2">
    <source>
        <dbReference type="EMBL" id="EKD44401.1"/>
    </source>
</evidence>
<gene>
    <name evidence="2" type="ORF">ACD_71C00149G0002</name>
</gene>
<dbReference type="InterPro" id="IPR040198">
    <property type="entry name" value="Fido_containing"/>
</dbReference>
<protein>
    <recommendedName>
        <fullName evidence="1">Fido domain-containing protein</fullName>
    </recommendedName>
</protein>
<sequence length="234" mass="28455">MLEQIKNVIKLTTDIYLEKHLPRISEDKKQIAINAYNKDIERLANFVLKSLFLNDDSLLTESFIKWLHKTFYPEEFNQKWIDKDWKEIIWMIPGEYKKINNFAKTEDKSEYFRDIPWWTKEKEAYASPENIEAEMQRIIKYFNNKLYSEKEVENKKDGIFLFILDFIYVHPFSDWNGRIASILLDLLLLKIWLNQIWLKTIASRDKLSCDRSIFLSHEQRNPKYLYEFIQKYSN</sequence>
<dbReference type="InterPro" id="IPR036597">
    <property type="entry name" value="Fido-like_dom_sf"/>
</dbReference>
<comment type="caution">
    <text evidence="2">The sequence shown here is derived from an EMBL/GenBank/DDBJ whole genome shotgun (WGS) entry which is preliminary data.</text>
</comment>
<dbReference type="AlphaFoldDB" id="K1Z535"/>
<dbReference type="Pfam" id="PF02661">
    <property type="entry name" value="Fic"/>
    <property type="match status" value="1"/>
</dbReference>